<dbReference type="GO" id="GO:0015628">
    <property type="term" value="P:protein secretion by the type II secretion system"/>
    <property type="evidence" value="ECO:0007669"/>
    <property type="project" value="TreeGrafter"/>
</dbReference>
<evidence type="ECO:0000313" key="10">
    <source>
        <dbReference type="EMBL" id="SCC03436.1"/>
    </source>
</evidence>
<dbReference type="AlphaFoldDB" id="A0A1C4B9B2"/>
<evidence type="ECO:0000256" key="1">
    <source>
        <dbReference type="ARBA" id="ARBA00004429"/>
    </source>
</evidence>
<dbReference type="Gene3D" id="1.20.81.30">
    <property type="entry name" value="Type II secretion system (T2SS), domain F"/>
    <property type="match status" value="2"/>
</dbReference>
<evidence type="ECO:0000313" key="11">
    <source>
        <dbReference type="Proteomes" id="UP000199698"/>
    </source>
</evidence>
<dbReference type="InterPro" id="IPR042094">
    <property type="entry name" value="T2SS_GspF_sf"/>
</dbReference>
<accession>A0A1C4B9B2</accession>
<feature type="domain" description="Type II secretion system protein GspF" evidence="9">
    <location>
        <begin position="59"/>
        <end position="181"/>
    </location>
</feature>
<gene>
    <name evidence="10" type="ORF">GA0061080_101810</name>
</gene>
<dbReference type="PRINTS" id="PR00812">
    <property type="entry name" value="BCTERIALGSPF"/>
</dbReference>
<comment type="subcellular location">
    <subcellularLocation>
        <location evidence="1">Cell inner membrane</location>
        <topology evidence="1">Multi-pass membrane protein</topology>
    </subcellularLocation>
</comment>
<comment type="similarity">
    <text evidence="2">Belongs to the GSP F family.</text>
</comment>
<evidence type="ECO:0000256" key="3">
    <source>
        <dbReference type="ARBA" id="ARBA00022475"/>
    </source>
</evidence>
<organism evidence="10 11">
    <name type="scientific">Gilliamella intestini</name>
    <dbReference type="NCBI Taxonomy" id="1798183"/>
    <lineage>
        <taxon>Bacteria</taxon>
        <taxon>Pseudomonadati</taxon>
        <taxon>Pseudomonadota</taxon>
        <taxon>Gammaproteobacteria</taxon>
        <taxon>Orbales</taxon>
        <taxon>Orbaceae</taxon>
        <taxon>Gilliamella</taxon>
    </lineage>
</organism>
<feature type="transmembrane region" description="Helical" evidence="8">
    <location>
        <begin position="212"/>
        <end position="230"/>
    </location>
</feature>
<evidence type="ECO:0000256" key="4">
    <source>
        <dbReference type="ARBA" id="ARBA00022519"/>
    </source>
</evidence>
<evidence type="ECO:0000256" key="5">
    <source>
        <dbReference type="ARBA" id="ARBA00022692"/>
    </source>
</evidence>
<evidence type="ECO:0000259" key="9">
    <source>
        <dbReference type="Pfam" id="PF00482"/>
    </source>
</evidence>
<proteinExistence type="inferred from homology"/>
<dbReference type="InterPro" id="IPR003004">
    <property type="entry name" value="GspF/PilC"/>
</dbReference>
<feature type="transmembrane region" description="Helical" evidence="8">
    <location>
        <begin position="363"/>
        <end position="383"/>
    </location>
</feature>
<sequence>MKRLYYWYDVDFNQHKIIAESSQAVKRHLLLQGKIAIKIKAGNIITAHSFNRTDLLMITKQLATMLKAGLSIIDTLQLLAQEQTKPHWQYLLLDIKQQIAKGEFLSQVLRQHSSVFSALYCEIIATGELTGQLDESFEQLAVLLEKSIKLQKSLKKAMRYPMFLLLVAVIVSLVMLLFVLPKFSDIYQDFDAKLPAFTQGVIDFSNYLQQSWLIWCVIFFISYFCYQRYLKVRYRYKIEKIIIKSPFIGPVIKTSCLTQIFQTIAITQKAGIPLLAGLAAAANTTYYCLYRDSLSKIIASIEQGHAFSHVLHQQLYFPSLCAQLIHVGEESGTLDLMLDKLANYYQEQNQTLTDNLSQAFEPLLMLVLALIIGSLIVAMYLPIFQMGEVIH</sequence>
<name>A0A1C4B9B2_9GAMM</name>
<evidence type="ECO:0000256" key="8">
    <source>
        <dbReference type="SAM" id="Phobius"/>
    </source>
</evidence>
<keyword evidence="6 8" id="KW-1133">Transmembrane helix</keyword>
<dbReference type="GO" id="GO:0005886">
    <property type="term" value="C:plasma membrane"/>
    <property type="evidence" value="ECO:0007669"/>
    <property type="project" value="UniProtKB-SubCell"/>
</dbReference>
<dbReference type="FunFam" id="1.20.81.30:FF:000001">
    <property type="entry name" value="Type II secretion system protein F"/>
    <property type="match status" value="2"/>
</dbReference>
<feature type="transmembrane region" description="Helical" evidence="8">
    <location>
        <begin position="160"/>
        <end position="180"/>
    </location>
</feature>
<evidence type="ECO:0000256" key="6">
    <source>
        <dbReference type="ARBA" id="ARBA00022989"/>
    </source>
</evidence>
<evidence type="ECO:0000256" key="2">
    <source>
        <dbReference type="ARBA" id="ARBA00005745"/>
    </source>
</evidence>
<dbReference type="EMBL" id="FMBA01000018">
    <property type="protein sequence ID" value="SCC03436.1"/>
    <property type="molecule type" value="Genomic_DNA"/>
</dbReference>
<reference evidence="11" key="1">
    <citation type="submission" date="2016-08" db="EMBL/GenBank/DDBJ databases">
        <authorList>
            <person name="Varghese N."/>
            <person name="Submissions Spin"/>
        </authorList>
    </citation>
    <scope>NUCLEOTIDE SEQUENCE [LARGE SCALE GENOMIC DNA]</scope>
    <source>
        <strain evidence="11">R-53144</strain>
    </source>
</reference>
<dbReference type="Proteomes" id="UP000199698">
    <property type="component" value="Unassembled WGS sequence"/>
</dbReference>
<protein>
    <submittedName>
        <fullName evidence="10">Protein transport protein HofC</fullName>
    </submittedName>
</protein>
<dbReference type="RefSeq" id="WP_091122730.1">
    <property type="nucleotide sequence ID" value="NZ_FMBA01000018.1"/>
</dbReference>
<keyword evidence="4" id="KW-0997">Cell inner membrane</keyword>
<dbReference type="PANTHER" id="PTHR30012">
    <property type="entry name" value="GENERAL SECRETION PATHWAY PROTEIN"/>
    <property type="match status" value="1"/>
</dbReference>
<dbReference type="STRING" id="1798183.GA0061080_101810"/>
<dbReference type="PANTHER" id="PTHR30012:SF7">
    <property type="entry name" value="PROTEIN TRANSPORT PROTEIN HOFC HOMOLOG"/>
    <property type="match status" value="1"/>
</dbReference>
<keyword evidence="7 8" id="KW-0472">Membrane</keyword>
<dbReference type="OrthoDB" id="9805682at2"/>
<dbReference type="NCBIfam" id="NF007861">
    <property type="entry name" value="PRK10573.1"/>
    <property type="match status" value="1"/>
</dbReference>
<dbReference type="Pfam" id="PF00482">
    <property type="entry name" value="T2SSF"/>
    <property type="match status" value="2"/>
</dbReference>
<dbReference type="InterPro" id="IPR018076">
    <property type="entry name" value="T2SS_GspF_dom"/>
</dbReference>
<feature type="domain" description="Type II secretion system protein GspF" evidence="9">
    <location>
        <begin position="262"/>
        <end position="382"/>
    </location>
</feature>
<keyword evidence="11" id="KW-1185">Reference proteome</keyword>
<keyword evidence="3" id="KW-1003">Cell membrane</keyword>
<evidence type="ECO:0000256" key="7">
    <source>
        <dbReference type="ARBA" id="ARBA00023136"/>
    </source>
</evidence>
<keyword evidence="5 8" id="KW-0812">Transmembrane</keyword>